<gene>
    <name evidence="3" type="ORF">FFIC_282800</name>
</gene>
<dbReference type="STRING" id="157463.GCA_001047075_01164"/>
<dbReference type="OrthoDB" id="1750577at2"/>
<proteinExistence type="predicted"/>
<sequence>MHALPVEIKKVWYLVEALWTIFALLVAKLGFWLLNHFTKSDIPDWVTWIVLGVIVVWTVSAFALVRYRYSFYRFAVNATNVEIRRGFFFRRHTAIPINRIQNIDLDQGPLLRLFHLQKIRILTGGSGHEIEALPLTHANDFKNQVMTLAKEARHAR</sequence>
<feature type="transmembrane region" description="Helical" evidence="1">
    <location>
        <begin position="12"/>
        <end position="33"/>
    </location>
</feature>
<name>A0A0K8MI81_9LACO</name>
<organism evidence="3 4">
    <name type="scientific">Fructobacillus ficulneus</name>
    <dbReference type="NCBI Taxonomy" id="157463"/>
    <lineage>
        <taxon>Bacteria</taxon>
        <taxon>Bacillati</taxon>
        <taxon>Bacillota</taxon>
        <taxon>Bacilli</taxon>
        <taxon>Lactobacillales</taxon>
        <taxon>Lactobacillaceae</taxon>
        <taxon>Fructobacillus</taxon>
    </lineage>
</organism>
<dbReference type="RefSeq" id="WP_061993583.1">
    <property type="nucleotide sequence ID" value="NZ_DF968005.1"/>
</dbReference>
<feature type="transmembrane region" description="Helical" evidence="1">
    <location>
        <begin position="45"/>
        <end position="65"/>
    </location>
</feature>
<evidence type="ECO:0000256" key="1">
    <source>
        <dbReference type="SAM" id="Phobius"/>
    </source>
</evidence>
<dbReference type="Pfam" id="PF03703">
    <property type="entry name" value="bPH_2"/>
    <property type="match status" value="1"/>
</dbReference>
<keyword evidence="1" id="KW-0472">Membrane</keyword>
<evidence type="ECO:0000313" key="3">
    <source>
        <dbReference type="EMBL" id="GAP00266.1"/>
    </source>
</evidence>
<keyword evidence="4" id="KW-1185">Reference proteome</keyword>
<dbReference type="PANTHER" id="PTHR34473">
    <property type="entry name" value="UPF0699 TRANSMEMBRANE PROTEIN YDBS"/>
    <property type="match status" value="1"/>
</dbReference>
<keyword evidence="1" id="KW-0812">Transmembrane</keyword>
<keyword evidence="1" id="KW-1133">Transmembrane helix</keyword>
<evidence type="ECO:0000313" key="4">
    <source>
        <dbReference type="Proteomes" id="UP000253891"/>
    </source>
</evidence>
<dbReference type="InterPro" id="IPR005182">
    <property type="entry name" value="YdbS-like_PH"/>
</dbReference>
<dbReference type="PANTHER" id="PTHR34473:SF2">
    <property type="entry name" value="UPF0699 TRANSMEMBRANE PROTEIN YDBT"/>
    <property type="match status" value="1"/>
</dbReference>
<dbReference type="Proteomes" id="UP000253891">
    <property type="component" value="Unassembled WGS sequence"/>
</dbReference>
<accession>A0A0K8MI81</accession>
<dbReference type="AlphaFoldDB" id="A0A0K8MI81"/>
<reference evidence="3 4" key="1">
    <citation type="journal article" date="2015" name="BMC Genomics">
        <title>Comparative genomics of Fructobacillus spp. and Leuconostoc spp. reveals niche-specific evolution of Fructobacillus spp.</title>
        <authorList>
            <person name="Endo A."/>
            <person name="Tanizawa Y."/>
            <person name="Tanaka N."/>
            <person name="Maeno S."/>
            <person name="Kumar H."/>
            <person name="Shiwa Y."/>
            <person name="Okada S."/>
            <person name="Yoshikawa H."/>
            <person name="Dicks L."/>
            <person name="Nakagawa J."/>
            <person name="Arita M."/>
        </authorList>
    </citation>
    <scope>NUCLEOTIDE SEQUENCE [LARGE SCALE GENOMIC DNA]</scope>
    <source>
        <strain evidence="3 4">JCM 12225</strain>
    </source>
</reference>
<evidence type="ECO:0000259" key="2">
    <source>
        <dbReference type="Pfam" id="PF03703"/>
    </source>
</evidence>
<feature type="domain" description="YdbS-like PH" evidence="2">
    <location>
        <begin position="69"/>
        <end position="144"/>
    </location>
</feature>
<dbReference type="EMBL" id="DF968005">
    <property type="protein sequence ID" value="GAP00266.1"/>
    <property type="molecule type" value="Genomic_DNA"/>
</dbReference>
<protein>
    <recommendedName>
        <fullName evidence="2">YdbS-like PH domain-containing protein</fullName>
    </recommendedName>
</protein>